<name>A0AA88TU18_9TELE</name>
<dbReference type="GO" id="GO:0006270">
    <property type="term" value="P:DNA replication initiation"/>
    <property type="evidence" value="ECO:0007669"/>
    <property type="project" value="TreeGrafter"/>
</dbReference>
<dbReference type="GO" id="GO:0003688">
    <property type="term" value="F:DNA replication origin binding"/>
    <property type="evidence" value="ECO:0007669"/>
    <property type="project" value="TreeGrafter"/>
</dbReference>
<comment type="similarity">
    <text evidence="2">Belongs to the ORC4 family.</text>
</comment>
<gene>
    <name evidence="14" type="ORF">Q8A67_014138</name>
</gene>
<dbReference type="FunFam" id="3.40.50.300:FF:000649">
    <property type="entry name" value="Origin recognition complex subunit 4"/>
    <property type="match status" value="1"/>
</dbReference>
<evidence type="ECO:0000256" key="9">
    <source>
        <dbReference type="ARBA" id="ARBA00023242"/>
    </source>
</evidence>
<evidence type="ECO:0000256" key="7">
    <source>
        <dbReference type="ARBA" id="ARBA00022840"/>
    </source>
</evidence>
<dbReference type="PANTHER" id="PTHR12087">
    <property type="entry name" value="ORIGIN RECOGNITION COMPLEX SUBUNIT 4"/>
    <property type="match status" value="1"/>
</dbReference>
<evidence type="ECO:0000256" key="1">
    <source>
        <dbReference type="ARBA" id="ARBA00004123"/>
    </source>
</evidence>
<dbReference type="InterPro" id="IPR041664">
    <property type="entry name" value="AAA_16"/>
</dbReference>
<dbReference type="InterPro" id="IPR027417">
    <property type="entry name" value="P-loop_NTPase"/>
</dbReference>
<evidence type="ECO:0000256" key="3">
    <source>
        <dbReference type="ARBA" id="ARBA00008535"/>
    </source>
</evidence>
<reference evidence="14" key="1">
    <citation type="submission" date="2023-08" db="EMBL/GenBank/DDBJ databases">
        <title>Chromosome-level Genome Assembly of mud carp (Cirrhinus molitorella).</title>
        <authorList>
            <person name="Liu H."/>
        </authorList>
    </citation>
    <scope>NUCLEOTIDE SEQUENCE</scope>
    <source>
        <strain evidence="14">Prfri</strain>
        <tissue evidence="14">Muscle</tissue>
    </source>
</reference>
<dbReference type="Pfam" id="PF14629">
    <property type="entry name" value="ORC4_C"/>
    <property type="match status" value="1"/>
</dbReference>
<protein>
    <recommendedName>
        <fullName evidence="4">Origin recognition complex subunit 4</fullName>
    </recommendedName>
</protein>
<dbReference type="SMART" id="SM00382">
    <property type="entry name" value="AAA"/>
    <property type="match status" value="1"/>
</dbReference>
<evidence type="ECO:0000256" key="6">
    <source>
        <dbReference type="ARBA" id="ARBA00022741"/>
    </source>
</evidence>
<feature type="compositionally biased region" description="Basic and acidic residues" evidence="11">
    <location>
        <begin position="236"/>
        <end position="251"/>
    </location>
</feature>
<evidence type="ECO:0000256" key="4">
    <source>
        <dbReference type="ARBA" id="ARBA00019083"/>
    </source>
</evidence>
<keyword evidence="9" id="KW-0539">Nucleus</keyword>
<dbReference type="CDD" id="cd00009">
    <property type="entry name" value="AAA"/>
    <property type="match status" value="1"/>
</dbReference>
<dbReference type="Pfam" id="PF04548">
    <property type="entry name" value="AIG1"/>
    <property type="match status" value="2"/>
</dbReference>
<comment type="subunit">
    <text evidence="10">Component of ORC, a complex composed of at least 6 subunits: ORC1, ORC2, ORC3, ORC4, ORC5 and ORC6. ORC is regulated in a cell-cycle dependent manner. It is sequentially assembled at the exit from anaphase of mitosis and disassembled as cells enter S phase. Interacts with DBF4. Interacts with POLQ.</text>
</comment>
<keyword evidence="12" id="KW-0472">Membrane</keyword>
<comment type="subcellular location">
    <subcellularLocation>
        <location evidence="1">Nucleus</location>
    </subcellularLocation>
</comment>
<dbReference type="GO" id="GO:0005525">
    <property type="term" value="F:GTP binding"/>
    <property type="evidence" value="ECO:0007669"/>
    <property type="project" value="InterPro"/>
</dbReference>
<feature type="domain" description="AAA+ ATPase" evidence="13">
    <location>
        <begin position="647"/>
        <end position="808"/>
    </location>
</feature>
<dbReference type="Pfam" id="PF13191">
    <property type="entry name" value="AAA_16"/>
    <property type="match status" value="1"/>
</dbReference>
<evidence type="ECO:0000313" key="14">
    <source>
        <dbReference type="EMBL" id="KAK2888763.1"/>
    </source>
</evidence>
<keyword evidence="12" id="KW-1133">Transmembrane helix</keyword>
<feature type="region of interest" description="Disordered" evidence="11">
    <location>
        <begin position="490"/>
        <end position="515"/>
    </location>
</feature>
<dbReference type="InterPro" id="IPR032705">
    <property type="entry name" value="ORC4_C"/>
</dbReference>
<keyword evidence="5" id="KW-0235">DNA replication</keyword>
<proteinExistence type="inferred from homology"/>
<evidence type="ECO:0000259" key="13">
    <source>
        <dbReference type="SMART" id="SM00382"/>
    </source>
</evidence>
<dbReference type="GO" id="GO:0005524">
    <property type="term" value="F:ATP binding"/>
    <property type="evidence" value="ECO:0007669"/>
    <property type="project" value="UniProtKB-KW"/>
</dbReference>
<feature type="region of interest" description="Disordered" evidence="11">
    <location>
        <begin position="214"/>
        <end position="251"/>
    </location>
</feature>
<accession>A0AA88TU18</accession>
<dbReference type="PANTHER" id="PTHR12087:SF0">
    <property type="entry name" value="ORIGIN RECOGNITION COMPLEX SUBUNIT 4"/>
    <property type="match status" value="1"/>
</dbReference>
<feature type="transmembrane region" description="Helical" evidence="12">
    <location>
        <begin position="528"/>
        <end position="545"/>
    </location>
</feature>
<dbReference type="Gene3D" id="3.40.50.300">
    <property type="entry name" value="P-loop containing nucleotide triphosphate hydrolases"/>
    <property type="match status" value="3"/>
</dbReference>
<comment type="similarity">
    <text evidence="3">Belongs to the TRAFAC class TrmE-Era-EngA-EngB-Septin-like GTPase superfamily. AIG1/Toc34/Toc159-like paraseptin GTPase family. IAN subfamily.</text>
</comment>
<evidence type="ECO:0000256" key="2">
    <source>
        <dbReference type="ARBA" id="ARBA00005334"/>
    </source>
</evidence>
<dbReference type="EMBL" id="JAUYZG010000014">
    <property type="protein sequence ID" value="KAK2888763.1"/>
    <property type="molecule type" value="Genomic_DNA"/>
</dbReference>
<dbReference type="AlphaFoldDB" id="A0AA88TU18"/>
<keyword evidence="8" id="KW-0238">DNA-binding</keyword>
<keyword evidence="6" id="KW-0547">Nucleotide-binding</keyword>
<dbReference type="SUPFAM" id="SSF52540">
    <property type="entry name" value="P-loop containing nucleoside triphosphate hydrolases"/>
    <property type="match status" value="1"/>
</dbReference>
<dbReference type="GO" id="GO:0005664">
    <property type="term" value="C:nuclear origin of replication recognition complex"/>
    <property type="evidence" value="ECO:0007669"/>
    <property type="project" value="TreeGrafter"/>
</dbReference>
<dbReference type="InterPro" id="IPR006703">
    <property type="entry name" value="G_AIG1"/>
</dbReference>
<keyword evidence="15" id="KW-1185">Reference proteome</keyword>
<evidence type="ECO:0000256" key="12">
    <source>
        <dbReference type="SAM" id="Phobius"/>
    </source>
</evidence>
<dbReference type="InterPro" id="IPR016527">
    <property type="entry name" value="ORC4"/>
</dbReference>
<dbReference type="Proteomes" id="UP001187343">
    <property type="component" value="Unassembled WGS sequence"/>
</dbReference>
<evidence type="ECO:0000313" key="15">
    <source>
        <dbReference type="Proteomes" id="UP001187343"/>
    </source>
</evidence>
<evidence type="ECO:0000256" key="11">
    <source>
        <dbReference type="SAM" id="MobiDB-lite"/>
    </source>
</evidence>
<feature type="compositionally biased region" description="Basic and acidic residues" evidence="11">
    <location>
        <begin position="498"/>
        <end position="515"/>
    </location>
</feature>
<dbReference type="GO" id="GO:0005737">
    <property type="term" value="C:cytoplasm"/>
    <property type="evidence" value="ECO:0007669"/>
    <property type="project" value="UniProtKB-ARBA"/>
</dbReference>
<organism evidence="14 15">
    <name type="scientific">Cirrhinus molitorella</name>
    <name type="common">mud carp</name>
    <dbReference type="NCBI Taxonomy" id="172907"/>
    <lineage>
        <taxon>Eukaryota</taxon>
        <taxon>Metazoa</taxon>
        <taxon>Chordata</taxon>
        <taxon>Craniata</taxon>
        <taxon>Vertebrata</taxon>
        <taxon>Euteleostomi</taxon>
        <taxon>Actinopterygii</taxon>
        <taxon>Neopterygii</taxon>
        <taxon>Teleostei</taxon>
        <taxon>Ostariophysi</taxon>
        <taxon>Cypriniformes</taxon>
        <taxon>Cyprinidae</taxon>
        <taxon>Labeoninae</taxon>
        <taxon>Labeonini</taxon>
        <taxon>Cirrhinus</taxon>
    </lineage>
</organism>
<feature type="transmembrane region" description="Helical" evidence="12">
    <location>
        <begin position="551"/>
        <end position="574"/>
    </location>
</feature>
<evidence type="ECO:0000256" key="10">
    <source>
        <dbReference type="ARBA" id="ARBA00046777"/>
    </source>
</evidence>
<keyword evidence="12" id="KW-0812">Transmembrane</keyword>
<comment type="caution">
    <text evidence="14">The sequence shown here is derived from an EMBL/GenBank/DDBJ whole genome shotgun (WGS) entry which is preliminary data.</text>
</comment>
<evidence type="ECO:0000256" key="5">
    <source>
        <dbReference type="ARBA" id="ARBA00022705"/>
    </source>
</evidence>
<sequence length="1022" mass="115069">MATKPLQGGSSVQSALRIVVLGHAGEDINKVVASVLNRENLTGEKDLCTLYKSEQAGRKISVVKAPGWEKHSIQETPENIKEEIVRSVLLCYPGPHALLLVIPVKTLSEESYTEIKAAHAHMELLSERVWKHTIVLFACDKGVEESTIKEHIHSAEKILNKCGGRFYVLQRSACESSTQTSELFKKIDDLVEENCGEVFIPQAYYELIQQKSKEAPDDPELRHRRGSLHKNPPNLNKDKGDLEEKKETLETAKPRSLEEMPKITMDFRQFVVILLASAHTVIMGTKPPQEAFPVQSELRIVILGNAGENKDKVVKSVVNCENLTQEKFGLCTLYKSEQAGRKISVEEAPVWEKHSIQETPENIKEEIVRSVLLCPPGPHALLLVIPVKTLSETASVEEINAAEIHTKLLSERVWKHTIVLFACDGGTRNPTTHSQRRENPGKVNCEPPTLIYKLLKKIDDLVEENRGDFLIPQAYYELIQLKTKEQRRKSLDSPLNLNKDEGDSNKKKETVETATDSKDTKINMDFKQFVLMGAVGALLGSVAGAENGVMGSFIGIVIGIFVGVLVAIFIMYIYTNMYLKQPTQGPTLVKMSKRRSAALIEAQCVSLAQKLLRERLCHQKLPDQPVDLDSQYKHLLELLRRTAVHGESNSVLIVGPRGSGKTMLLGCVLRELMSLKEVQKNVLLVELNGLLQTDDKIALKEITRQLHLENVVGDKVFGSFAENLAFLLEALKKGDKSSSRPVLFVLDEFDLFAHHKNQTLLYNLLDVSQSAQAPIAVVGLTCRLDVLELLEKRVKSRFSHRQIHLFSSLSFSQYVDVVRAQLGLPQDFPDTKFSNEWNQSVTKLCKDKSVEEILKRHFNASKDFRSLHSLLFLAVSRVSPSHSTLCEADLLEASRLISTDSKANVLHGLSILELCLIIAMKHLNDTYDGEPFNFQMVHNEFKKFIQRKSHSIHKFEKPVVMKAFEHLLQLELVRPVDSGVCKVQREYQLMRLMLEHGQVMEALQRYPQCPTDVKQWALSAFA</sequence>
<keyword evidence="7" id="KW-0067">ATP-binding</keyword>
<evidence type="ECO:0000256" key="8">
    <source>
        <dbReference type="ARBA" id="ARBA00023125"/>
    </source>
</evidence>
<dbReference type="InterPro" id="IPR003593">
    <property type="entry name" value="AAA+_ATPase"/>
</dbReference>